<organism evidence="3 4">
    <name type="scientific">Pristionchus fissidentatus</name>
    <dbReference type="NCBI Taxonomy" id="1538716"/>
    <lineage>
        <taxon>Eukaryota</taxon>
        <taxon>Metazoa</taxon>
        <taxon>Ecdysozoa</taxon>
        <taxon>Nematoda</taxon>
        <taxon>Chromadorea</taxon>
        <taxon>Rhabditida</taxon>
        <taxon>Rhabditina</taxon>
        <taxon>Diplogasteromorpha</taxon>
        <taxon>Diplogasteroidea</taxon>
        <taxon>Neodiplogasteridae</taxon>
        <taxon>Pristionchus</taxon>
    </lineage>
</organism>
<dbReference type="InterPro" id="IPR029033">
    <property type="entry name" value="His_PPase_superfam"/>
</dbReference>
<feature type="non-terminal residue" evidence="3">
    <location>
        <position position="1"/>
    </location>
</feature>
<evidence type="ECO:0000256" key="2">
    <source>
        <dbReference type="SAM" id="Phobius"/>
    </source>
</evidence>
<dbReference type="SUPFAM" id="SSF53254">
    <property type="entry name" value="Phosphoglycerate mutase-like"/>
    <property type="match status" value="1"/>
</dbReference>
<protein>
    <recommendedName>
        <fullName evidence="5">Phosphatase</fullName>
    </recommendedName>
</protein>
<evidence type="ECO:0000313" key="3">
    <source>
        <dbReference type="EMBL" id="GMT32383.1"/>
    </source>
</evidence>
<dbReference type="AlphaFoldDB" id="A0AAV5WQ33"/>
<keyword evidence="4" id="KW-1185">Reference proteome</keyword>
<dbReference type="Proteomes" id="UP001432322">
    <property type="component" value="Unassembled WGS sequence"/>
</dbReference>
<keyword evidence="2" id="KW-0472">Membrane</keyword>
<name>A0AAV5WQ33_9BILA</name>
<reference evidence="3" key="1">
    <citation type="submission" date="2023-10" db="EMBL/GenBank/DDBJ databases">
        <title>Genome assembly of Pristionchus species.</title>
        <authorList>
            <person name="Yoshida K."/>
            <person name="Sommer R.J."/>
        </authorList>
    </citation>
    <scope>NUCLEOTIDE SEQUENCE</scope>
    <source>
        <strain evidence="3">RS5133</strain>
    </source>
</reference>
<feature type="transmembrane region" description="Helical" evidence="2">
    <location>
        <begin position="396"/>
        <end position="415"/>
    </location>
</feature>
<dbReference type="Gene3D" id="3.40.50.1240">
    <property type="entry name" value="Phosphoglycerate mutase-like"/>
    <property type="match status" value="1"/>
</dbReference>
<dbReference type="InterPro" id="IPR050645">
    <property type="entry name" value="Histidine_acid_phosphatase"/>
</dbReference>
<accession>A0AAV5WQ33</accession>
<evidence type="ECO:0000256" key="1">
    <source>
        <dbReference type="ARBA" id="ARBA00005375"/>
    </source>
</evidence>
<evidence type="ECO:0008006" key="5">
    <source>
        <dbReference type="Google" id="ProtNLM"/>
    </source>
</evidence>
<dbReference type="EMBL" id="BTSY01000006">
    <property type="protein sequence ID" value="GMT32383.1"/>
    <property type="molecule type" value="Genomic_DNA"/>
</dbReference>
<dbReference type="GO" id="GO:0016791">
    <property type="term" value="F:phosphatase activity"/>
    <property type="evidence" value="ECO:0007669"/>
    <property type="project" value="UniProtKB-ARBA"/>
</dbReference>
<comment type="similarity">
    <text evidence="1">Belongs to the histidine acid phosphatase family.</text>
</comment>
<gene>
    <name evidence="3" type="ORF">PFISCL1PPCAC_23680</name>
</gene>
<dbReference type="PANTHER" id="PTHR11567">
    <property type="entry name" value="ACID PHOSPHATASE-RELATED"/>
    <property type="match status" value="1"/>
</dbReference>
<dbReference type="Pfam" id="PF00328">
    <property type="entry name" value="His_Phos_2"/>
    <property type="match status" value="1"/>
</dbReference>
<dbReference type="CDD" id="cd07061">
    <property type="entry name" value="HP_HAP_like"/>
    <property type="match status" value="1"/>
</dbReference>
<keyword evidence="2" id="KW-0812">Transmembrane</keyword>
<dbReference type="PANTHER" id="PTHR11567:SF171">
    <property type="entry name" value="ACID PHOSPHATASE FAMILY"/>
    <property type="match status" value="1"/>
</dbReference>
<evidence type="ECO:0000313" key="4">
    <source>
        <dbReference type="Proteomes" id="UP001432322"/>
    </source>
</evidence>
<dbReference type="InterPro" id="IPR000560">
    <property type="entry name" value="His_Pase_clade-2"/>
</dbReference>
<comment type="caution">
    <text evidence="3">The sequence shown here is derived from an EMBL/GenBank/DDBJ whole genome shotgun (WGS) entry which is preliminary data.</text>
</comment>
<keyword evidence="2" id="KW-1133">Transmembrane helix</keyword>
<proteinExistence type="inferred from homology"/>
<sequence length="434" mass="48881">SLDHFSPLLSPSPSTMRLILFFFSLFIQIRTEQKLRFVQIWFRHGERTPTNYLSFPAEPPIDKDKLPSAMGELTPLGINQEYELGQRLKEQYGEFLGEYVADKILVHAGDDNRTIVSGQTMVAALFPPKKRVIEDLPWQPIPVHSKGNLDEVSFGIIGKCDGLEKTLKADPKYQRILDTVDPAVLDLLRNQTGLPIEDPYQYQNVLDSLKTKIAMNCSALPFPDWALPLVPSLSFLSTSVHAQMTMILNASNGGLHADLVLSRMEENLLLPSRKAFFLSGHDTNIFMIGSFFHTQSLTMDLCKYAAHLAIEVHEDTNVTATPDTLTVKLFYAFNLTAPREEVFIADCSQPCTLKKLQQLTEGKRWSERRWRDYCEKGEDTYGVDDSIGNGVLTGSLLIAVAVLVLTSILLLYLTCSYRKQLEALRDPELRPLIS</sequence>